<evidence type="ECO:0000256" key="1">
    <source>
        <dbReference type="SAM" id="MobiDB-lite"/>
    </source>
</evidence>
<feature type="compositionally biased region" description="Basic and acidic residues" evidence="1">
    <location>
        <begin position="78"/>
        <end position="90"/>
    </location>
</feature>
<feature type="compositionally biased region" description="Low complexity" evidence="1">
    <location>
        <begin position="655"/>
        <end position="668"/>
    </location>
</feature>
<feature type="compositionally biased region" description="Low complexity" evidence="1">
    <location>
        <begin position="604"/>
        <end position="615"/>
    </location>
</feature>
<feature type="compositionally biased region" description="Basic residues" evidence="1">
    <location>
        <begin position="752"/>
        <end position="761"/>
    </location>
</feature>
<organism evidence="2 3">
    <name type="scientific">Lepraria finkii</name>
    <dbReference type="NCBI Taxonomy" id="1340010"/>
    <lineage>
        <taxon>Eukaryota</taxon>
        <taxon>Fungi</taxon>
        <taxon>Dikarya</taxon>
        <taxon>Ascomycota</taxon>
        <taxon>Pezizomycotina</taxon>
        <taxon>Lecanoromycetes</taxon>
        <taxon>OSLEUM clade</taxon>
        <taxon>Lecanoromycetidae</taxon>
        <taxon>Lecanorales</taxon>
        <taxon>Lecanorineae</taxon>
        <taxon>Stereocaulaceae</taxon>
        <taxon>Lepraria</taxon>
    </lineage>
</organism>
<feature type="compositionally biased region" description="Basic and acidic residues" evidence="1">
    <location>
        <begin position="290"/>
        <end position="309"/>
    </location>
</feature>
<feature type="region of interest" description="Disordered" evidence="1">
    <location>
        <begin position="728"/>
        <end position="761"/>
    </location>
</feature>
<feature type="region of interest" description="Disordered" evidence="1">
    <location>
        <begin position="227"/>
        <end position="251"/>
    </location>
</feature>
<dbReference type="Proteomes" id="UP001590951">
    <property type="component" value="Unassembled WGS sequence"/>
</dbReference>
<reference evidence="2 3" key="1">
    <citation type="submission" date="2024-09" db="EMBL/GenBank/DDBJ databases">
        <title>Rethinking Asexuality: The Enigmatic Case of Functional Sexual Genes in Lepraria (Stereocaulaceae).</title>
        <authorList>
            <person name="Doellman M."/>
            <person name="Sun Y."/>
            <person name="Barcenas-Pena A."/>
            <person name="Lumbsch H.T."/>
            <person name="Grewe F."/>
        </authorList>
    </citation>
    <scope>NUCLEOTIDE SEQUENCE [LARGE SCALE GENOMIC DNA]</scope>
    <source>
        <strain evidence="2 3">Grewe 0041</strain>
    </source>
</reference>
<proteinExistence type="predicted"/>
<feature type="compositionally biased region" description="Basic and acidic residues" evidence="1">
    <location>
        <begin position="168"/>
        <end position="178"/>
    </location>
</feature>
<dbReference type="EMBL" id="JBHFEH010000055">
    <property type="protein sequence ID" value="KAL2049922.1"/>
    <property type="molecule type" value="Genomic_DNA"/>
</dbReference>
<sequence length="761" mass="84929">MGLTKKKFSLSSLRLKPASPVVGLGADYDVDTSPPYSPTESEMERPLLNSSLISDLREACAIIVNETNPPDPDEEPEHGEILRRKFEQQKKAKHIAQIRATEVKARAEVKPSKSIPRSEPRLSEKEQKATARKAEEQARRLIARGAEPERRKVAAQQAEIRMGKSAVLRKEDSQRDPSGKMQPRRYSARRATEEVPLFGFKPEAQTYVPKQGHLPANFDLLAGKRRSSDTYSPKMEPIEPTHTKMSSKALGKRKEVDFLSPGSPSQTRSATAIEYLPPVHATIVQNSRSRPKDADHPAFRTNRDIENVRPESSSAMRLDYSEQSGGSSKSTTRSNTEYDNHGRPTSTAMTSAILTPGEDKRMEHMRRPSDNSSSQGEELSPQAKAWEAHKVALRIAEEKYQKSGRAARNTSRASKRSRRSRLDSDTEDDRPLSRAGSIADSITSSINNYLRPRASQDSMRSGRSSASSLSRSESRSSSMSRCSGNGWWKGAGLRRRGSWSSFRSARPEGDQPSRLRKNGEPNLNRPLPALPGLDQYRETKTHIGQLMKAGARGRKKEKTPRPDASYPAPYQPQQQTAHVKKESISAPILRNSSMERTLHRYRDSQIQSSASQSQIRLRDESNKSPEKLDQQQRKDSNTSKTSLKVSKTRTSNPGSRSQSRQQQDQDSSFPRRARGDSNASATSRSKDSKLQKPPPPMIRGPSYHKEVEAGVYPRPMEVNKGTNAMHLARSGSVTKLPREERQPPTKGFKGMFGKRKGVAVN</sequence>
<feature type="compositionally biased region" description="Basic and acidic residues" evidence="1">
    <location>
        <begin position="386"/>
        <end position="401"/>
    </location>
</feature>
<evidence type="ECO:0000313" key="2">
    <source>
        <dbReference type="EMBL" id="KAL2049922.1"/>
    </source>
</evidence>
<gene>
    <name evidence="2" type="ORF">ABVK25_009789</name>
</gene>
<evidence type="ECO:0000313" key="3">
    <source>
        <dbReference type="Proteomes" id="UP001590951"/>
    </source>
</evidence>
<feature type="compositionally biased region" description="Basic and acidic residues" evidence="1">
    <location>
        <begin position="357"/>
        <end position="369"/>
    </location>
</feature>
<feature type="compositionally biased region" description="Basic and acidic residues" evidence="1">
    <location>
        <begin position="101"/>
        <end position="139"/>
    </location>
</feature>
<feature type="compositionally biased region" description="Basic and acidic residues" evidence="1">
    <location>
        <begin position="505"/>
        <end position="519"/>
    </location>
</feature>
<name>A0ABR4AYB4_9LECA</name>
<feature type="region of interest" description="Disordered" evidence="1">
    <location>
        <begin position="66"/>
        <end position="190"/>
    </location>
</feature>
<feature type="compositionally biased region" description="Polar residues" evidence="1">
    <location>
        <begin position="638"/>
        <end position="654"/>
    </location>
</feature>
<accession>A0ABR4AYB4</accession>
<feature type="compositionally biased region" description="Polar residues" evidence="1">
    <location>
        <begin position="310"/>
        <end position="335"/>
    </location>
</feature>
<comment type="caution">
    <text evidence="2">The sequence shown here is derived from an EMBL/GenBank/DDBJ whole genome shotgun (WGS) entry which is preliminary data.</text>
</comment>
<feature type="compositionally biased region" description="Polar residues" evidence="1">
    <location>
        <begin position="343"/>
        <end position="353"/>
    </location>
</feature>
<feature type="region of interest" description="Disordered" evidence="1">
    <location>
        <begin position="23"/>
        <end position="45"/>
    </location>
</feature>
<protein>
    <submittedName>
        <fullName evidence="2">Uncharacterized protein</fullName>
    </submittedName>
</protein>
<feature type="compositionally biased region" description="Low complexity" evidence="1">
    <location>
        <begin position="455"/>
        <end position="483"/>
    </location>
</feature>
<feature type="compositionally biased region" description="Basic and acidic residues" evidence="1">
    <location>
        <begin position="420"/>
        <end position="432"/>
    </location>
</feature>
<feature type="compositionally biased region" description="Basic and acidic residues" evidence="1">
    <location>
        <begin position="616"/>
        <end position="637"/>
    </location>
</feature>
<feature type="region of interest" description="Disordered" evidence="1">
    <location>
        <begin position="282"/>
        <end position="709"/>
    </location>
</feature>
<feature type="compositionally biased region" description="Low complexity" evidence="1">
    <location>
        <begin position="562"/>
        <end position="575"/>
    </location>
</feature>
<keyword evidence="3" id="KW-1185">Reference proteome</keyword>